<gene>
    <name evidence="1" type="ORF">DCCM_3694</name>
</gene>
<dbReference type="RefSeq" id="WP_128739150.1">
    <property type="nucleotide sequence ID" value="NZ_BFAV01000141.1"/>
</dbReference>
<organism evidence="1 2">
    <name type="scientific">Desulfocucumis palustris</name>
    <dbReference type="NCBI Taxonomy" id="1898651"/>
    <lineage>
        <taxon>Bacteria</taxon>
        <taxon>Bacillati</taxon>
        <taxon>Bacillota</taxon>
        <taxon>Clostridia</taxon>
        <taxon>Eubacteriales</taxon>
        <taxon>Desulfocucumaceae</taxon>
        <taxon>Desulfocucumis</taxon>
    </lineage>
</organism>
<reference evidence="2" key="1">
    <citation type="submission" date="2018-02" db="EMBL/GenBank/DDBJ databases">
        <title>Genome sequence of Desulfocucumis palustris strain NAW-5.</title>
        <authorList>
            <person name="Watanabe M."/>
            <person name="Kojima H."/>
            <person name="Fukui M."/>
        </authorList>
    </citation>
    <scope>NUCLEOTIDE SEQUENCE [LARGE SCALE GENOMIC DNA]</scope>
    <source>
        <strain evidence="2">NAW-5</strain>
    </source>
</reference>
<keyword evidence="2" id="KW-1185">Reference proteome</keyword>
<accession>A0A2L2XEB4</accession>
<protein>
    <submittedName>
        <fullName evidence="1">Uncharacterized protein</fullName>
    </submittedName>
</protein>
<evidence type="ECO:0000313" key="2">
    <source>
        <dbReference type="Proteomes" id="UP000239549"/>
    </source>
</evidence>
<name>A0A2L2XEB4_9FIRM</name>
<sequence length="143" mass="15809">MVKSLFNSIIGKFKGNSEVAAAADTAEVRRPAPKKDNDYKKIVDEIDRMISVGEVLNIRKKEQGLNVYYYLGEKKIIDVCKTGQPTKTIFLFSGANHLAREMNASGLKAINKNEARSKGYGPAKALYTGTDPEIIKNMLKAAR</sequence>
<dbReference type="OrthoDB" id="1807729at2"/>
<dbReference type="EMBL" id="BFAV01000141">
    <property type="protein sequence ID" value="GBF34575.1"/>
    <property type="molecule type" value="Genomic_DNA"/>
</dbReference>
<comment type="caution">
    <text evidence="1">The sequence shown here is derived from an EMBL/GenBank/DDBJ whole genome shotgun (WGS) entry which is preliminary data.</text>
</comment>
<evidence type="ECO:0000313" key="1">
    <source>
        <dbReference type="EMBL" id="GBF34575.1"/>
    </source>
</evidence>
<proteinExistence type="predicted"/>
<dbReference type="Proteomes" id="UP000239549">
    <property type="component" value="Unassembled WGS sequence"/>
</dbReference>
<dbReference type="AlphaFoldDB" id="A0A2L2XEB4"/>